<dbReference type="SUPFAM" id="SSF51556">
    <property type="entry name" value="Metallo-dependent hydrolases"/>
    <property type="match status" value="1"/>
</dbReference>
<accession>A0ABS4E532</accession>
<feature type="domain" description="Amidohydrolase-related" evidence="2">
    <location>
        <begin position="4"/>
        <end position="288"/>
    </location>
</feature>
<dbReference type="PANTHER" id="PTHR43569:SF2">
    <property type="entry name" value="AMIDOHYDROLASE-RELATED DOMAIN-CONTAINING PROTEIN"/>
    <property type="match status" value="1"/>
</dbReference>
<comment type="similarity">
    <text evidence="1">Belongs to the metallo-dependent hydrolases superfamily.</text>
</comment>
<evidence type="ECO:0000313" key="3">
    <source>
        <dbReference type="EMBL" id="MBP1853045.1"/>
    </source>
</evidence>
<proteinExistence type="inferred from homology"/>
<dbReference type="InterPro" id="IPR032466">
    <property type="entry name" value="Metal_Hydrolase"/>
</dbReference>
<dbReference type="InterPro" id="IPR006680">
    <property type="entry name" value="Amidohydro-rel"/>
</dbReference>
<sequence length="293" mass="32346">MSQIDAHCHFWSLQRGDYGWLRADDPGLAPICRDFGPEDIATSLADAGRERLVVVQAAPTDAETAFLLSLADGHPEIAGVVGWTDLSAPDAATRITTLARARKLKGLRPMLQDLGQDDWILTAPQPNAISAMVEHGLRLDALVLPRHLDPLARFVERHPDLQVIIDHAAKPPLSAGGNDHRHDLWRSGMQRLAAFPHVHCKLSGLLTEMDPAQCREINTALAVLQPLFDDLLRWFGPTRLVWGSDWPVLRLAASYDFWADLTDRLLGDLDATDRRAILGGNAERFYDLKGAAT</sequence>
<evidence type="ECO:0000259" key="2">
    <source>
        <dbReference type="Pfam" id="PF04909"/>
    </source>
</evidence>
<dbReference type="Pfam" id="PF04909">
    <property type="entry name" value="Amidohydro_2"/>
    <property type="match status" value="1"/>
</dbReference>
<protein>
    <submittedName>
        <fullName evidence="3">L-fuconolactonase</fullName>
        <ecNumber evidence="3">3.1.1.-</ecNumber>
    </submittedName>
</protein>
<name>A0ABS4E532_9HYPH</name>
<evidence type="ECO:0000256" key="1">
    <source>
        <dbReference type="ARBA" id="ARBA00038310"/>
    </source>
</evidence>
<dbReference type="EMBL" id="JAGGJU010000014">
    <property type="protein sequence ID" value="MBP1853045.1"/>
    <property type="molecule type" value="Genomic_DNA"/>
</dbReference>
<evidence type="ECO:0000313" key="4">
    <source>
        <dbReference type="Proteomes" id="UP000759443"/>
    </source>
</evidence>
<dbReference type="Gene3D" id="3.20.20.140">
    <property type="entry name" value="Metal-dependent hydrolases"/>
    <property type="match status" value="1"/>
</dbReference>
<dbReference type="EC" id="3.1.1.-" evidence="3"/>
<organism evidence="3 4">
    <name type="scientific">Rhizobium halophytocola</name>
    <dbReference type="NCBI Taxonomy" id="735519"/>
    <lineage>
        <taxon>Bacteria</taxon>
        <taxon>Pseudomonadati</taxon>
        <taxon>Pseudomonadota</taxon>
        <taxon>Alphaproteobacteria</taxon>
        <taxon>Hyphomicrobiales</taxon>
        <taxon>Rhizobiaceae</taxon>
        <taxon>Rhizobium/Agrobacterium group</taxon>
        <taxon>Rhizobium</taxon>
    </lineage>
</organism>
<gene>
    <name evidence="3" type="ORF">J2Z17_004504</name>
</gene>
<comment type="caution">
    <text evidence="3">The sequence shown here is derived from an EMBL/GenBank/DDBJ whole genome shotgun (WGS) entry which is preliminary data.</text>
</comment>
<keyword evidence="4" id="KW-1185">Reference proteome</keyword>
<keyword evidence="3" id="KW-0378">Hydrolase</keyword>
<dbReference type="RefSeq" id="WP_209948451.1">
    <property type="nucleotide sequence ID" value="NZ_JAGGJU010000014.1"/>
</dbReference>
<reference evidence="3 4" key="1">
    <citation type="submission" date="2021-03" db="EMBL/GenBank/DDBJ databases">
        <title>Genomic Encyclopedia of Type Strains, Phase IV (KMG-IV): sequencing the most valuable type-strain genomes for metagenomic binning, comparative biology and taxonomic classification.</title>
        <authorList>
            <person name="Goeker M."/>
        </authorList>
    </citation>
    <scope>NUCLEOTIDE SEQUENCE [LARGE SCALE GENOMIC DNA]</scope>
    <source>
        <strain evidence="3 4">DSM 21600</strain>
    </source>
</reference>
<dbReference type="PANTHER" id="PTHR43569">
    <property type="entry name" value="AMIDOHYDROLASE"/>
    <property type="match status" value="1"/>
</dbReference>
<dbReference type="InterPro" id="IPR052350">
    <property type="entry name" value="Metallo-dep_Lactonases"/>
</dbReference>
<dbReference type="Proteomes" id="UP000759443">
    <property type="component" value="Unassembled WGS sequence"/>
</dbReference>
<dbReference type="GO" id="GO:0016787">
    <property type="term" value="F:hydrolase activity"/>
    <property type="evidence" value="ECO:0007669"/>
    <property type="project" value="UniProtKB-KW"/>
</dbReference>